<gene>
    <name evidence="1" type="ORF">BN961_04065</name>
</gene>
<protein>
    <recommendedName>
        <fullName evidence="3">HEPN domain-containing protein</fullName>
    </recommendedName>
</protein>
<comment type="caution">
    <text evidence="1">The sequence shown here is derived from an EMBL/GenBank/DDBJ whole genome shotgun (WGS) entry which is preliminary data.</text>
</comment>
<dbReference type="OrthoDB" id="8225338at2"/>
<keyword evidence="2" id="KW-1185">Reference proteome</keyword>
<evidence type="ECO:0008006" key="3">
    <source>
        <dbReference type="Google" id="ProtNLM"/>
    </source>
</evidence>
<sequence length="175" mass="19704">MTDWKNIRKSVGYTQAIQSKDATQWHSLARGYRAAAEILNEFSDRIPSDSRPFALNAALSIELILKSILARKTIAIPTTGHDLVHLSDLSGVALSDNQKLTLELLTETIVWSGRYPAPKNEQRWDNYQDKILESHIIRRTVGNVSSVMASPETFPDWKNYLKIWAACNAEFDACA</sequence>
<evidence type="ECO:0000313" key="1">
    <source>
        <dbReference type="EMBL" id="CEG10625.1"/>
    </source>
</evidence>
<dbReference type="RefSeq" id="WP_048758213.1">
    <property type="nucleotide sequence ID" value="NZ_CCAZ020000004.1"/>
</dbReference>
<dbReference type="AlphaFoldDB" id="A0A090MTE0"/>
<evidence type="ECO:0000313" key="2">
    <source>
        <dbReference type="Proteomes" id="UP000035762"/>
    </source>
</evidence>
<proteinExistence type="predicted"/>
<dbReference type="EMBL" id="CCAZ020000004">
    <property type="protein sequence ID" value="CEG10625.1"/>
    <property type="molecule type" value="Genomic_DNA"/>
</dbReference>
<reference evidence="1 2" key="1">
    <citation type="journal article" date="2014" name="Genome Announc.">
        <title>Genome Sequence of Afipia felis Strain 76713, Isolated in Hospital Water Using an Amoeba Co-Culture Procedure.</title>
        <authorList>
            <person name="Benamar S."/>
            <person name="La Scola B."/>
            <person name="Croce O."/>
        </authorList>
    </citation>
    <scope>NUCLEOTIDE SEQUENCE [LARGE SCALE GENOMIC DNA]</scope>
    <source>
        <strain evidence="1 2">76713</strain>
    </source>
</reference>
<dbReference type="Proteomes" id="UP000035762">
    <property type="component" value="Unassembled WGS sequence"/>
</dbReference>
<name>A0A090MTE0_AFIFE</name>
<dbReference type="STRING" id="1035.BN961_04065"/>
<accession>A0A090MTE0</accession>
<organism evidence="1 2">
    <name type="scientific">Afipia felis</name>
    <name type="common">Cat scratch disease bacillus</name>
    <dbReference type="NCBI Taxonomy" id="1035"/>
    <lineage>
        <taxon>Bacteria</taxon>
        <taxon>Pseudomonadati</taxon>
        <taxon>Pseudomonadota</taxon>
        <taxon>Alphaproteobacteria</taxon>
        <taxon>Hyphomicrobiales</taxon>
        <taxon>Nitrobacteraceae</taxon>
        <taxon>Afipia</taxon>
    </lineage>
</organism>